<evidence type="ECO:0000256" key="1">
    <source>
        <dbReference type="SAM" id="SignalP"/>
    </source>
</evidence>
<feature type="signal peptide" evidence="1">
    <location>
        <begin position="1"/>
        <end position="19"/>
    </location>
</feature>
<organism evidence="2 3">
    <name type="scientific">Flavobacterium nakdongensis</name>
    <dbReference type="NCBI Taxonomy" id="3073563"/>
    <lineage>
        <taxon>Bacteria</taxon>
        <taxon>Pseudomonadati</taxon>
        <taxon>Bacteroidota</taxon>
        <taxon>Flavobacteriia</taxon>
        <taxon>Flavobacteriales</taxon>
        <taxon>Flavobacteriaceae</taxon>
        <taxon>Flavobacterium</taxon>
    </lineage>
</organism>
<protein>
    <submittedName>
        <fullName evidence="2">Uncharacterized protein</fullName>
    </submittedName>
</protein>
<feature type="chain" id="PRO_5046212540" evidence="1">
    <location>
        <begin position="20"/>
        <end position="279"/>
    </location>
</feature>
<keyword evidence="3" id="KW-1185">Reference proteome</keyword>
<evidence type="ECO:0000313" key="2">
    <source>
        <dbReference type="EMBL" id="WMW78619.1"/>
    </source>
</evidence>
<gene>
    <name evidence="2" type="ORF">RF683_04030</name>
</gene>
<reference evidence="2" key="1">
    <citation type="submission" date="2023-09" db="EMBL/GenBank/DDBJ databases">
        <title>Flavobacterium sp. 20NA77.7 isolated from freshwater.</title>
        <authorList>
            <person name="Le V."/>
            <person name="Ko S.-R."/>
            <person name="Ahn C.-Y."/>
            <person name="Oh H.-M."/>
        </authorList>
    </citation>
    <scope>NUCLEOTIDE SEQUENCE</scope>
    <source>
        <strain evidence="2">20NA77.7</strain>
    </source>
</reference>
<keyword evidence="1" id="KW-0732">Signal</keyword>
<proteinExistence type="predicted"/>
<name>A0ABY9RCS3_9FLAO</name>
<sequence length="279" mass="29525">MKKISIVTLLCSAAIFAQVGVGTNTPNASAMLDVTSTSKGFLQPRVALTGTSDATTIASPAAGLMIYNTATAGSGATAVTPGVYYYSGSAWQRVTNQAELAAATASTTTFVNGNLGTPFMGGAQWIAPGSTSSKTCNATITLPPGKWEVKMNITCKMTQYDTNWGIPMNLSMSYWLQDSNTPDPLNYSQPCNPTLITSDVLFSGAGMITKPIAGTGSLGSEHEGSFFINNTSSGNKTYYLFFHESGIADTENFNGFEPFYAQLGGTTWKSNRFYATKIN</sequence>
<evidence type="ECO:0000313" key="3">
    <source>
        <dbReference type="Proteomes" id="UP001180481"/>
    </source>
</evidence>
<dbReference type="EMBL" id="CP133721">
    <property type="protein sequence ID" value="WMW78619.1"/>
    <property type="molecule type" value="Genomic_DNA"/>
</dbReference>
<dbReference type="RefSeq" id="WP_309532916.1">
    <property type="nucleotide sequence ID" value="NZ_CP133721.1"/>
</dbReference>
<dbReference type="Proteomes" id="UP001180481">
    <property type="component" value="Chromosome"/>
</dbReference>
<accession>A0ABY9RCS3</accession>